<dbReference type="RefSeq" id="WP_003743374.1">
    <property type="nucleotide sequence ID" value="NZ_CP015593.1"/>
</dbReference>
<dbReference type="Proteomes" id="UP000522199">
    <property type="component" value="Unassembled WGS sequence"/>
</dbReference>
<dbReference type="AlphaFoldDB" id="A0A4B4WHJ8"/>
<evidence type="ECO:0000313" key="1">
    <source>
        <dbReference type="EMBL" id="EAG9386810.1"/>
    </source>
</evidence>
<gene>
    <name evidence="1" type="ORF">CW845_04855</name>
    <name evidence="2" type="ORF">DCK61_07965</name>
</gene>
<dbReference type="EMBL" id="AABEKY010000002">
    <property type="protein sequence ID" value="EAG9386810.1"/>
    <property type="molecule type" value="Genomic_DNA"/>
</dbReference>
<dbReference type="Proteomes" id="UP000460224">
    <property type="component" value="Unassembled WGS sequence"/>
</dbReference>
<protein>
    <submittedName>
        <fullName evidence="1">Uncharacterized protein</fullName>
    </submittedName>
</protein>
<comment type="caution">
    <text evidence="1">The sequence shown here is derived from an EMBL/GenBank/DDBJ whole genome shotgun (WGS) entry which is preliminary data.</text>
</comment>
<evidence type="ECO:0000313" key="3">
    <source>
        <dbReference type="Proteomes" id="UP000460224"/>
    </source>
</evidence>
<dbReference type="EMBL" id="QDAY01000002">
    <property type="protein sequence ID" value="KAA9450644.1"/>
    <property type="molecule type" value="Genomic_DNA"/>
</dbReference>
<reference evidence="1 4" key="2">
    <citation type="submission" date="2019-04" db="EMBL/GenBank/DDBJ databases">
        <authorList>
            <consortium name="GenomeTrakr network: Whole genome sequencing for foodborne pathogen traceback"/>
        </authorList>
    </citation>
    <scope>NUCLEOTIDE SEQUENCE [LARGE SCALE GENOMIC DNA]</scope>
    <source>
        <strain evidence="1 4">CFSAN072474</strain>
    </source>
</reference>
<sequence>MCKFCNDDLKKRESVVDEMDPQDKIWLTSDKELVTNIVRNKEEYSAYFNIKYCPVCGRSLE</sequence>
<accession>A0A4B4WHJ8</accession>
<reference evidence="2 3" key="1">
    <citation type="submission" date="2018-04" db="EMBL/GenBank/DDBJ databases">
        <title>Genome Analysis of a Prevalent Clone of Listeria monocytogenes Sequence Type 87 in China.</title>
        <authorList>
            <person name="Wang Y."/>
        </authorList>
    </citation>
    <scope>NUCLEOTIDE SEQUENCE [LARGE SCALE GENOMIC DNA]</scope>
    <source>
        <strain evidence="2 3">ICDC_LM1523</strain>
    </source>
</reference>
<proteinExistence type="predicted"/>
<organism evidence="1 4">
    <name type="scientific">Listeria monocytogenes</name>
    <dbReference type="NCBI Taxonomy" id="1639"/>
    <lineage>
        <taxon>Bacteria</taxon>
        <taxon>Bacillati</taxon>
        <taxon>Bacillota</taxon>
        <taxon>Bacilli</taxon>
        <taxon>Bacillales</taxon>
        <taxon>Listeriaceae</taxon>
        <taxon>Listeria</taxon>
    </lineage>
</organism>
<evidence type="ECO:0000313" key="4">
    <source>
        <dbReference type="Proteomes" id="UP000522199"/>
    </source>
</evidence>
<name>A0A4B4WHJ8_LISMN</name>
<evidence type="ECO:0000313" key="2">
    <source>
        <dbReference type="EMBL" id="KAA9450644.1"/>
    </source>
</evidence>